<reference evidence="1 2" key="1">
    <citation type="submission" date="2021-06" db="EMBL/GenBank/DDBJ databases">
        <title>Caerostris extrusa draft genome.</title>
        <authorList>
            <person name="Kono N."/>
            <person name="Arakawa K."/>
        </authorList>
    </citation>
    <scope>NUCLEOTIDE SEQUENCE [LARGE SCALE GENOMIC DNA]</scope>
</reference>
<sequence length="70" mass="7893">MSIAPRAPGTLLLRLQDTVQWKVHFHASLCRMLPSYLNVFSDAMVFVVVIGTPRCSLVYCSERLPTQSLK</sequence>
<comment type="caution">
    <text evidence="1">The sequence shown here is derived from an EMBL/GenBank/DDBJ whole genome shotgun (WGS) entry which is preliminary data.</text>
</comment>
<proteinExistence type="predicted"/>
<name>A0AAV4UGW2_CAEEX</name>
<evidence type="ECO:0000313" key="1">
    <source>
        <dbReference type="EMBL" id="GIY57001.1"/>
    </source>
</evidence>
<dbReference type="EMBL" id="BPLR01012847">
    <property type="protein sequence ID" value="GIY57001.1"/>
    <property type="molecule type" value="Genomic_DNA"/>
</dbReference>
<dbReference type="Proteomes" id="UP001054945">
    <property type="component" value="Unassembled WGS sequence"/>
</dbReference>
<protein>
    <submittedName>
        <fullName evidence="1">Uncharacterized protein</fullName>
    </submittedName>
</protein>
<organism evidence="1 2">
    <name type="scientific">Caerostris extrusa</name>
    <name type="common">Bark spider</name>
    <name type="synonym">Caerostris bankana</name>
    <dbReference type="NCBI Taxonomy" id="172846"/>
    <lineage>
        <taxon>Eukaryota</taxon>
        <taxon>Metazoa</taxon>
        <taxon>Ecdysozoa</taxon>
        <taxon>Arthropoda</taxon>
        <taxon>Chelicerata</taxon>
        <taxon>Arachnida</taxon>
        <taxon>Araneae</taxon>
        <taxon>Araneomorphae</taxon>
        <taxon>Entelegynae</taxon>
        <taxon>Araneoidea</taxon>
        <taxon>Araneidae</taxon>
        <taxon>Caerostris</taxon>
    </lineage>
</organism>
<gene>
    <name evidence="1" type="ORF">CEXT_66211</name>
</gene>
<evidence type="ECO:0000313" key="2">
    <source>
        <dbReference type="Proteomes" id="UP001054945"/>
    </source>
</evidence>
<accession>A0AAV4UGW2</accession>
<keyword evidence="2" id="KW-1185">Reference proteome</keyword>
<dbReference type="AlphaFoldDB" id="A0AAV4UGW2"/>